<evidence type="ECO:0000313" key="2">
    <source>
        <dbReference type="Proteomes" id="UP001605036"/>
    </source>
</evidence>
<proteinExistence type="predicted"/>
<reference evidence="1 2" key="1">
    <citation type="submission" date="2024-09" db="EMBL/GenBank/DDBJ databases">
        <title>Chromosome-scale assembly of Riccia fluitans.</title>
        <authorList>
            <person name="Paukszto L."/>
            <person name="Sawicki J."/>
            <person name="Karawczyk K."/>
            <person name="Piernik-Szablinska J."/>
            <person name="Szczecinska M."/>
            <person name="Mazdziarz M."/>
        </authorList>
    </citation>
    <scope>NUCLEOTIDE SEQUENCE [LARGE SCALE GENOMIC DNA]</scope>
    <source>
        <strain evidence="1">Rf_01</strain>
        <tissue evidence="1">Aerial parts of the thallus</tissue>
    </source>
</reference>
<evidence type="ECO:0000313" key="1">
    <source>
        <dbReference type="EMBL" id="KAL2622400.1"/>
    </source>
</evidence>
<organism evidence="1 2">
    <name type="scientific">Riccia fluitans</name>
    <dbReference type="NCBI Taxonomy" id="41844"/>
    <lineage>
        <taxon>Eukaryota</taxon>
        <taxon>Viridiplantae</taxon>
        <taxon>Streptophyta</taxon>
        <taxon>Embryophyta</taxon>
        <taxon>Marchantiophyta</taxon>
        <taxon>Marchantiopsida</taxon>
        <taxon>Marchantiidae</taxon>
        <taxon>Marchantiales</taxon>
        <taxon>Ricciaceae</taxon>
        <taxon>Riccia</taxon>
    </lineage>
</organism>
<name>A0ABD1Y741_9MARC</name>
<keyword evidence="2" id="KW-1185">Reference proteome</keyword>
<dbReference type="Proteomes" id="UP001605036">
    <property type="component" value="Unassembled WGS sequence"/>
</dbReference>
<accession>A0ABD1Y741</accession>
<dbReference type="EMBL" id="JBHFFA010000006">
    <property type="protein sequence ID" value="KAL2622400.1"/>
    <property type="molecule type" value="Genomic_DNA"/>
</dbReference>
<dbReference type="AlphaFoldDB" id="A0ABD1Y741"/>
<gene>
    <name evidence="1" type="ORF">R1flu_002605</name>
</gene>
<comment type="caution">
    <text evidence="1">The sequence shown here is derived from an EMBL/GenBank/DDBJ whole genome shotgun (WGS) entry which is preliminary data.</text>
</comment>
<sequence>MGVRFEMHLSRYLLLGRCSDPGVHFGFGMSQKYTTDEILLGSAAIDRLLVGSSGSEERSVVSKVGGKEGRGKKRFLQGFGF</sequence>
<protein>
    <submittedName>
        <fullName evidence="1">Uncharacterized protein</fullName>
    </submittedName>
</protein>